<comment type="caution">
    <text evidence="2">The sequence shown here is derived from an EMBL/GenBank/DDBJ whole genome shotgun (WGS) entry which is preliminary data.</text>
</comment>
<gene>
    <name evidence="2" type="ORF">H8S07_12885</name>
</gene>
<proteinExistence type="predicted"/>
<reference evidence="2 3" key="1">
    <citation type="submission" date="2020-08" db="EMBL/GenBank/DDBJ databases">
        <title>Genome public.</title>
        <authorList>
            <person name="Liu C."/>
            <person name="Sun Q."/>
        </authorList>
    </citation>
    <scope>NUCLEOTIDE SEQUENCE [LARGE SCALE GENOMIC DNA]</scope>
    <source>
        <strain evidence="2 3">NSJ-36</strain>
    </source>
</reference>
<keyword evidence="1" id="KW-0732">Signal</keyword>
<protein>
    <submittedName>
        <fullName evidence="2">Uncharacterized protein</fullName>
    </submittedName>
</protein>
<feature type="chain" id="PRO_5046113361" evidence="1">
    <location>
        <begin position="28"/>
        <end position="596"/>
    </location>
</feature>
<evidence type="ECO:0000313" key="3">
    <source>
        <dbReference type="Proteomes" id="UP000647235"/>
    </source>
</evidence>
<name>A0ABR7EXW2_9FIRM</name>
<sequence length="596" mass="67088">MKTKRQGQSKLFVVLATLLAIVFFSFAGETDVKAAETYTQNYTPTRKSPLKKIEYINRGDNTFDINVTVDLSVYYPNDVLGIHDYDITAWTNGTSGKEYVALIGGEIDVGKYVHTHQIRSEHLKHVKPGEKFWIRYELYKNLQLEEYGPYCDFEARELTAPTIKEPEQTENLFSKVNRYTWSVKSSNGKEYSEINAEMEATKAPGQGESLWAYNKDDGMIYGRSFTNKIKALVYRDLESKEIDITGVKTGMVLVIAKDAASAKTAGDAITLKDSDRVRFDQAAYTKSVAAKGYKFQMGSDRYDQLIGYIDASSYSYATAHIVEVYNYSTKNGEGSLFKRYVIKGSNNYQRSFKLTGLKPGTAKHYTVHLIRADSSGTEYEYIDNQYWTLKSASFKTPSVSGVKFAPKKAKLIINVPSTQAGKGLSTMHVYKGNKKIKTIKSNGKTRITFVYSGSKASTSSYKVKAVCAKNTKITKTSKAKKPVASKYKRQGWINPNINAITPYATATFVPWEMSYYNGKVTVTGYVVNNRIFKLKTYKVKVGVGVDNKIYASTTKTYKNVKDSTIKKVKFSFKSKKALDFVNNSPTWSVRTLKSVW</sequence>
<feature type="signal peptide" evidence="1">
    <location>
        <begin position="1"/>
        <end position="27"/>
    </location>
</feature>
<dbReference type="RefSeq" id="WP_186856158.1">
    <property type="nucleotide sequence ID" value="NZ_JACOOY010000020.1"/>
</dbReference>
<organism evidence="2 3">
    <name type="scientific">Dorea hominis</name>
    <dbReference type="NCBI Taxonomy" id="2763040"/>
    <lineage>
        <taxon>Bacteria</taxon>
        <taxon>Bacillati</taxon>
        <taxon>Bacillota</taxon>
        <taxon>Clostridia</taxon>
        <taxon>Lachnospirales</taxon>
        <taxon>Lachnospiraceae</taxon>
        <taxon>Dorea</taxon>
    </lineage>
</organism>
<dbReference type="Proteomes" id="UP000647235">
    <property type="component" value="Unassembled WGS sequence"/>
</dbReference>
<keyword evidence="3" id="KW-1185">Reference proteome</keyword>
<dbReference type="EMBL" id="JACOOY010000020">
    <property type="protein sequence ID" value="MBC5666133.1"/>
    <property type="molecule type" value="Genomic_DNA"/>
</dbReference>
<evidence type="ECO:0000256" key="1">
    <source>
        <dbReference type="SAM" id="SignalP"/>
    </source>
</evidence>
<accession>A0ABR7EXW2</accession>
<evidence type="ECO:0000313" key="2">
    <source>
        <dbReference type="EMBL" id="MBC5666133.1"/>
    </source>
</evidence>